<keyword evidence="2" id="KW-0963">Cytoplasm</keyword>
<dbReference type="PANTHER" id="PTHR22710">
    <property type="entry name" value="X-RAY RADIATION RESISTANCE ASSOCIATED PROTEIN 1 XRRA1"/>
    <property type="match status" value="1"/>
</dbReference>
<evidence type="ECO:0000256" key="1">
    <source>
        <dbReference type="ARBA" id="ARBA00004496"/>
    </source>
</evidence>
<evidence type="ECO:0000256" key="3">
    <source>
        <dbReference type="ARBA" id="ARBA00022614"/>
    </source>
</evidence>
<dbReference type="PANTHER" id="PTHR22710:SF2">
    <property type="entry name" value="X-RAY RADIATION RESISTANCE-ASSOCIATED PROTEIN 1"/>
    <property type="match status" value="1"/>
</dbReference>
<dbReference type="AlphaFoldDB" id="A0AAD5LQ43"/>
<dbReference type="Gene3D" id="3.80.10.10">
    <property type="entry name" value="Ribonuclease Inhibitor"/>
    <property type="match status" value="2"/>
</dbReference>
<dbReference type="InterPro" id="IPR003591">
    <property type="entry name" value="Leu-rich_rpt_typical-subtyp"/>
</dbReference>
<dbReference type="SUPFAM" id="SSF52047">
    <property type="entry name" value="RNI-like"/>
    <property type="match status" value="1"/>
</dbReference>
<dbReference type="Proteomes" id="UP001209570">
    <property type="component" value="Unassembled WGS sequence"/>
</dbReference>
<dbReference type="GO" id="GO:0005737">
    <property type="term" value="C:cytoplasm"/>
    <property type="evidence" value="ECO:0007669"/>
    <property type="project" value="UniProtKB-SubCell"/>
</dbReference>
<keyword evidence="6" id="KW-1185">Reference proteome</keyword>
<proteinExistence type="predicted"/>
<gene>
    <name evidence="5" type="ORF">P43SY_009626</name>
</gene>
<dbReference type="SMART" id="SM00369">
    <property type="entry name" value="LRR_TYP"/>
    <property type="match status" value="4"/>
</dbReference>
<accession>A0AAD5LQ43</accession>
<organism evidence="5 6">
    <name type="scientific">Pythium insidiosum</name>
    <name type="common">Pythiosis disease agent</name>
    <dbReference type="NCBI Taxonomy" id="114742"/>
    <lineage>
        <taxon>Eukaryota</taxon>
        <taxon>Sar</taxon>
        <taxon>Stramenopiles</taxon>
        <taxon>Oomycota</taxon>
        <taxon>Peronosporomycetes</taxon>
        <taxon>Pythiales</taxon>
        <taxon>Pythiaceae</taxon>
        <taxon>Pythium</taxon>
    </lineage>
</organism>
<sequence length="337" mass="37908">MEKPPEFPDEITQAVLSGMNITSVISEDLLFFSNLRRLDISDNEAPFEPFSSLPQLVELDIQCNALQNVVVGNGFQQLEVLNASFNCLTSKDIDQLSTLLRIRELYVSHNWIRTLPPVMDRFSRLETLSLEQNGITGDEVFNFLAIMPRLRNLNLSHNKLTAFPEAALSVQDKRGAGFYSLVYLNLAYNKVTNEDDIVLLTELHSLRKLVLYGNPLVHAAVSSQDPTQLNYDPVPNLTSQILESGRDLAVICTYPESQKNQRGKAKHSMTTGSYDNVEIYKMLPTEVPLPSPFRSRATNFLLPAEPERKKKNELSFEVAQTWGKKANVLHALSTIGQ</sequence>
<dbReference type="Pfam" id="PF00560">
    <property type="entry name" value="LRR_1"/>
    <property type="match status" value="1"/>
</dbReference>
<evidence type="ECO:0000256" key="2">
    <source>
        <dbReference type="ARBA" id="ARBA00022490"/>
    </source>
</evidence>
<evidence type="ECO:0000313" key="5">
    <source>
        <dbReference type="EMBL" id="KAJ0405577.1"/>
    </source>
</evidence>
<dbReference type="InterPro" id="IPR001611">
    <property type="entry name" value="Leu-rich_rpt"/>
</dbReference>
<comment type="caution">
    <text evidence="5">The sequence shown here is derived from an EMBL/GenBank/DDBJ whole genome shotgun (WGS) entry which is preliminary data.</text>
</comment>
<comment type="subcellular location">
    <subcellularLocation>
        <location evidence="1">Cytoplasm</location>
    </subcellularLocation>
</comment>
<reference evidence="5" key="1">
    <citation type="submission" date="2021-12" db="EMBL/GenBank/DDBJ databases">
        <title>Prjna785345.</title>
        <authorList>
            <person name="Rujirawat T."/>
            <person name="Krajaejun T."/>
        </authorList>
    </citation>
    <scope>NUCLEOTIDE SEQUENCE</scope>
    <source>
        <strain evidence="5">Pi057C3</strain>
    </source>
</reference>
<dbReference type="PROSITE" id="PS51450">
    <property type="entry name" value="LRR"/>
    <property type="match status" value="1"/>
</dbReference>
<protein>
    <submittedName>
        <fullName evidence="5">Uncharacterized protein</fullName>
    </submittedName>
</protein>
<dbReference type="InterPro" id="IPR032675">
    <property type="entry name" value="LRR_dom_sf"/>
</dbReference>
<keyword evidence="4" id="KW-0677">Repeat</keyword>
<name>A0AAD5LQ43_PYTIN</name>
<keyword evidence="3" id="KW-0433">Leucine-rich repeat</keyword>
<evidence type="ECO:0000313" key="6">
    <source>
        <dbReference type="Proteomes" id="UP001209570"/>
    </source>
</evidence>
<dbReference type="EMBL" id="JAKCXM010000043">
    <property type="protein sequence ID" value="KAJ0405577.1"/>
    <property type="molecule type" value="Genomic_DNA"/>
</dbReference>
<evidence type="ECO:0000256" key="4">
    <source>
        <dbReference type="ARBA" id="ARBA00022737"/>
    </source>
</evidence>
<dbReference type="GO" id="GO:0005634">
    <property type="term" value="C:nucleus"/>
    <property type="evidence" value="ECO:0007669"/>
    <property type="project" value="TreeGrafter"/>
</dbReference>